<dbReference type="GO" id="GO:0006952">
    <property type="term" value="P:defense response"/>
    <property type="evidence" value="ECO:0007669"/>
    <property type="project" value="UniProtKB-KW"/>
</dbReference>
<dbReference type="InterPro" id="IPR036388">
    <property type="entry name" value="WH-like_DNA-bd_sf"/>
</dbReference>
<proteinExistence type="predicted"/>
<keyword evidence="2" id="KW-0611">Plant defense</keyword>
<evidence type="ECO:0000259" key="4">
    <source>
        <dbReference type="Pfam" id="PF23598"/>
    </source>
</evidence>
<reference evidence="5" key="1">
    <citation type="submission" date="2022-08" db="EMBL/GenBank/DDBJ databases">
        <authorList>
            <person name="Marques A."/>
        </authorList>
    </citation>
    <scope>NUCLEOTIDE SEQUENCE</scope>
    <source>
        <strain evidence="5">RhyPub2mFocal</strain>
        <tissue evidence="5">Leaves</tissue>
    </source>
</reference>
<evidence type="ECO:0000256" key="1">
    <source>
        <dbReference type="ARBA" id="ARBA00022737"/>
    </source>
</evidence>
<sequence>MGNIMSSLILSYFYLPSHLKRCFAYCSLFPKGYMFTKEYLIQLWACESFIPKLQSPNTCFESLLSRSFFEESHETFLVSCMYKMHDLIHDLACYVAGDKFFLRSESENKESAVNCRYSSVYSNNITRLKKLRSILLHGEWRVVKLDNIMQLLYLRVVDVSNCYIMELPYNIGNLRHLKYLNLSQSRLRILPDSVAALLNLKVLNMSRCGSLKKVPINLGALENLEVLNLSGCTDLNQLPVSLSKLTNLRDLDLTGCWWLRSIPDGIGRLTKLERLPFFIIGGDRGCTISELRQLDFLTHDLKIVIKEKGDLEDLANAKLGAKQYLKSLEFVVRNKLDSDDVLILPFRSLQLPCQLENFCLTCFGEKTNLRFDLPSSLRTMDFPFMYTKLVNIKIDGVHEYESFPQFGQLPRLKLLHLSLCFSITKIQKQFSGTCGVYPVLKELHLESARPDIVVHEEAIVEKEGMRMMFPCLEKLTLIDCAFLAVFPFLPRNIQDLDIAGDCGQQTLSIRTLQGLSRLQELILNYESVDFTVVEGNLELTALEKLEIIGCKWFYLPSGLLYQHFPSLKMLKIGWMNQLYLLEEERRVIDGEGSSVNQSPPLFAALENLQILGCNSLAVLPDWLGSLSFLKSLRVVDCEMIKEFPESMSHLTALQFLELSNLPNAERLPKGTEEIASLQRLIIRSCFHLSMEWRVEVQQLKKIYFKRGEDEEWYKISHIRDIDIRPVTEDYGPGYEKSDDSDFENR</sequence>
<accession>A0AAV8F4X2</accession>
<dbReference type="Gene3D" id="3.80.10.10">
    <property type="entry name" value="Ribonuclease Inhibitor"/>
    <property type="match status" value="2"/>
</dbReference>
<dbReference type="InterPro" id="IPR032675">
    <property type="entry name" value="LRR_dom_sf"/>
</dbReference>
<dbReference type="InterPro" id="IPR055414">
    <property type="entry name" value="LRR_R13L4/SHOC2-like"/>
</dbReference>
<dbReference type="PANTHER" id="PTHR47186:SF3">
    <property type="entry name" value="OS09G0267800 PROTEIN"/>
    <property type="match status" value="1"/>
</dbReference>
<protein>
    <submittedName>
        <fullName evidence="5">Disease resistance protein RGA2</fullName>
    </submittedName>
</protein>
<dbReference type="Proteomes" id="UP001140206">
    <property type="component" value="Chromosome 2"/>
</dbReference>
<dbReference type="Pfam" id="PF23598">
    <property type="entry name" value="LRR_14"/>
    <property type="match status" value="1"/>
</dbReference>
<name>A0AAV8F4X2_9POAL</name>
<evidence type="ECO:0000313" key="6">
    <source>
        <dbReference type="Proteomes" id="UP001140206"/>
    </source>
</evidence>
<dbReference type="Pfam" id="PF23559">
    <property type="entry name" value="WHD_DRP"/>
    <property type="match status" value="1"/>
</dbReference>
<dbReference type="EMBL" id="JAMFTS010000002">
    <property type="protein sequence ID" value="KAJ4785768.1"/>
    <property type="molecule type" value="Genomic_DNA"/>
</dbReference>
<feature type="domain" description="Disease resistance protein winged helix" evidence="3">
    <location>
        <begin position="28"/>
        <end position="92"/>
    </location>
</feature>
<gene>
    <name evidence="5" type="ORF">LUZ62_037014</name>
</gene>
<dbReference type="SUPFAM" id="SSF52058">
    <property type="entry name" value="L domain-like"/>
    <property type="match status" value="1"/>
</dbReference>
<comment type="caution">
    <text evidence="5">The sequence shown here is derived from an EMBL/GenBank/DDBJ whole genome shotgun (WGS) entry which is preliminary data.</text>
</comment>
<organism evidence="5 6">
    <name type="scientific">Rhynchospora pubera</name>
    <dbReference type="NCBI Taxonomy" id="906938"/>
    <lineage>
        <taxon>Eukaryota</taxon>
        <taxon>Viridiplantae</taxon>
        <taxon>Streptophyta</taxon>
        <taxon>Embryophyta</taxon>
        <taxon>Tracheophyta</taxon>
        <taxon>Spermatophyta</taxon>
        <taxon>Magnoliopsida</taxon>
        <taxon>Liliopsida</taxon>
        <taxon>Poales</taxon>
        <taxon>Cyperaceae</taxon>
        <taxon>Cyperoideae</taxon>
        <taxon>Rhynchosporeae</taxon>
        <taxon>Rhynchospora</taxon>
    </lineage>
</organism>
<dbReference type="PANTHER" id="PTHR47186">
    <property type="entry name" value="LEUCINE-RICH REPEAT-CONTAINING PROTEIN 57"/>
    <property type="match status" value="1"/>
</dbReference>
<evidence type="ECO:0000313" key="5">
    <source>
        <dbReference type="EMBL" id="KAJ4785768.1"/>
    </source>
</evidence>
<dbReference type="InterPro" id="IPR058922">
    <property type="entry name" value="WHD_DRP"/>
</dbReference>
<dbReference type="Gene3D" id="1.10.10.10">
    <property type="entry name" value="Winged helix-like DNA-binding domain superfamily/Winged helix DNA-binding domain"/>
    <property type="match status" value="1"/>
</dbReference>
<evidence type="ECO:0000256" key="2">
    <source>
        <dbReference type="ARBA" id="ARBA00022821"/>
    </source>
</evidence>
<evidence type="ECO:0000259" key="3">
    <source>
        <dbReference type="Pfam" id="PF23559"/>
    </source>
</evidence>
<keyword evidence="1" id="KW-0677">Repeat</keyword>
<keyword evidence="6" id="KW-1185">Reference proteome</keyword>
<dbReference type="AlphaFoldDB" id="A0AAV8F4X2"/>
<feature type="domain" description="Disease resistance R13L4/SHOC-2-like LRR" evidence="4">
    <location>
        <begin position="197"/>
        <end position="469"/>
    </location>
</feature>